<dbReference type="AlphaFoldDB" id="A0A4Y2KGT9"/>
<reference evidence="2 3" key="1">
    <citation type="journal article" date="2019" name="Sci. Rep.">
        <title>Orb-weaving spider Araneus ventricosus genome elucidates the spidroin gene catalogue.</title>
        <authorList>
            <person name="Kono N."/>
            <person name="Nakamura H."/>
            <person name="Ohtoshi R."/>
            <person name="Moran D.A.P."/>
            <person name="Shinohara A."/>
            <person name="Yoshida Y."/>
            <person name="Fujiwara M."/>
            <person name="Mori M."/>
            <person name="Tomita M."/>
            <person name="Arakawa K."/>
        </authorList>
    </citation>
    <scope>NUCLEOTIDE SEQUENCE [LARGE SCALE GENOMIC DNA]</scope>
</reference>
<accession>A0A4Y2KGT9</accession>
<feature type="compositionally biased region" description="Polar residues" evidence="1">
    <location>
        <begin position="25"/>
        <end position="35"/>
    </location>
</feature>
<name>A0A4Y2KGT9_ARAVE</name>
<organism evidence="2 3">
    <name type="scientific">Araneus ventricosus</name>
    <name type="common">Orbweaver spider</name>
    <name type="synonym">Epeira ventricosa</name>
    <dbReference type="NCBI Taxonomy" id="182803"/>
    <lineage>
        <taxon>Eukaryota</taxon>
        <taxon>Metazoa</taxon>
        <taxon>Ecdysozoa</taxon>
        <taxon>Arthropoda</taxon>
        <taxon>Chelicerata</taxon>
        <taxon>Arachnida</taxon>
        <taxon>Araneae</taxon>
        <taxon>Araneomorphae</taxon>
        <taxon>Entelegynae</taxon>
        <taxon>Araneoidea</taxon>
        <taxon>Araneidae</taxon>
        <taxon>Araneus</taxon>
    </lineage>
</organism>
<evidence type="ECO:0000313" key="3">
    <source>
        <dbReference type="Proteomes" id="UP000499080"/>
    </source>
</evidence>
<feature type="region of interest" description="Disordered" evidence="1">
    <location>
        <begin position="97"/>
        <end position="143"/>
    </location>
</feature>
<dbReference type="Proteomes" id="UP000499080">
    <property type="component" value="Unassembled WGS sequence"/>
</dbReference>
<protein>
    <submittedName>
        <fullName evidence="2">Uncharacterized protein</fullName>
    </submittedName>
</protein>
<sequence length="143" mass="16210">MDQVHLTQFVICSVRRGNARRTDHAQNQSRPTYSHSEGLHKYNSLTDDIRNITSWRCIDKVYASFTCNFPSSSKKFTNSSSKKYITPLSGFKQFSKHSFSHSRNTANASNSLPRGATNSTSVNSQSRSNRTATTRPQERTKNE</sequence>
<keyword evidence="3" id="KW-1185">Reference proteome</keyword>
<gene>
    <name evidence="2" type="ORF">AVEN_109796_1</name>
</gene>
<proteinExistence type="predicted"/>
<evidence type="ECO:0000313" key="2">
    <source>
        <dbReference type="EMBL" id="GBN01538.1"/>
    </source>
</evidence>
<comment type="caution">
    <text evidence="2">The sequence shown here is derived from an EMBL/GenBank/DDBJ whole genome shotgun (WGS) entry which is preliminary data.</text>
</comment>
<feature type="compositionally biased region" description="Polar residues" evidence="1">
    <location>
        <begin position="103"/>
        <end position="135"/>
    </location>
</feature>
<dbReference type="EMBL" id="BGPR01004627">
    <property type="protein sequence ID" value="GBN01538.1"/>
    <property type="molecule type" value="Genomic_DNA"/>
</dbReference>
<evidence type="ECO:0000256" key="1">
    <source>
        <dbReference type="SAM" id="MobiDB-lite"/>
    </source>
</evidence>
<feature type="region of interest" description="Disordered" evidence="1">
    <location>
        <begin position="20"/>
        <end position="39"/>
    </location>
</feature>